<evidence type="ECO:0000313" key="2">
    <source>
        <dbReference type="WBParaSite" id="nRc.2.0.1.t30495-RA"/>
    </source>
</evidence>
<accession>A0A915JVQ9</accession>
<protein>
    <submittedName>
        <fullName evidence="2">Uncharacterized protein</fullName>
    </submittedName>
</protein>
<name>A0A915JVQ9_ROMCU</name>
<proteinExistence type="predicted"/>
<organism evidence="1 2">
    <name type="scientific">Romanomermis culicivorax</name>
    <name type="common">Nematode worm</name>
    <dbReference type="NCBI Taxonomy" id="13658"/>
    <lineage>
        <taxon>Eukaryota</taxon>
        <taxon>Metazoa</taxon>
        <taxon>Ecdysozoa</taxon>
        <taxon>Nematoda</taxon>
        <taxon>Enoplea</taxon>
        <taxon>Dorylaimia</taxon>
        <taxon>Mermithida</taxon>
        <taxon>Mermithoidea</taxon>
        <taxon>Mermithidae</taxon>
        <taxon>Romanomermis</taxon>
    </lineage>
</organism>
<dbReference type="WBParaSite" id="nRc.2.0.1.t30495-RA">
    <property type="protein sequence ID" value="nRc.2.0.1.t30495-RA"/>
    <property type="gene ID" value="nRc.2.0.1.g30495"/>
</dbReference>
<evidence type="ECO:0000313" key="1">
    <source>
        <dbReference type="Proteomes" id="UP000887565"/>
    </source>
</evidence>
<sequence length="84" mass="9643">MNDDSQQFIVCIILRQLHGTNIGCIEGNLQLTVLEKHARDFSRRMTDCAVWPTVPVGRLYRLADRTSWPTVPGGRRYRLTLVTD</sequence>
<keyword evidence="1" id="KW-1185">Reference proteome</keyword>
<reference evidence="2" key="1">
    <citation type="submission" date="2022-11" db="UniProtKB">
        <authorList>
            <consortium name="WormBaseParasite"/>
        </authorList>
    </citation>
    <scope>IDENTIFICATION</scope>
</reference>
<dbReference type="AlphaFoldDB" id="A0A915JVQ9"/>
<dbReference type="Proteomes" id="UP000887565">
    <property type="component" value="Unplaced"/>
</dbReference>